<dbReference type="HAMAP" id="MF_01315">
    <property type="entry name" value="Ribosomal_uS13"/>
    <property type="match status" value="1"/>
</dbReference>
<dbReference type="PANTHER" id="PTHR10871">
    <property type="entry name" value="30S RIBOSOMAL PROTEIN S13/40S RIBOSOMAL PROTEIN S18"/>
    <property type="match status" value="1"/>
</dbReference>
<evidence type="ECO:0000256" key="2">
    <source>
        <dbReference type="ARBA" id="ARBA00022730"/>
    </source>
</evidence>
<accession>A0A1F7UML1</accession>
<dbReference type="PIRSF" id="PIRSF002134">
    <property type="entry name" value="Ribosomal_S13"/>
    <property type="match status" value="1"/>
</dbReference>
<comment type="similarity">
    <text evidence="1 7 8">Belongs to the universal ribosomal protein uS13 family.</text>
</comment>
<reference evidence="10 11" key="1">
    <citation type="journal article" date="2016" name="Nat. Commun.">
        <title>Thousands of microbial genomes shed light on interconnected biogeochemical processes in an aquifer system.</title>
        <authorList>
            <person name="Anantharaman K."/>
            <person name="Brown C.T."/>
            <person name="Hug L.A."/>
            <person name="Sharon I."/>
            <person name="Castelle C.J."/>
            <person name="Probst A.J."/>
            <person name="Thomas B.C."/>
            <person name="Singh A."/>
            <person name="Wilkins M.J."/>
            <person name="Karaoz U."/>
            <person name="Brodie E.L."/>
            <person name="Williams K.H."/>
            <person name="Hubbard S.S."/>
            <person name="Banfield J.F."/>
        </authorList>
    </citation>
    <scope>NUCLEOTIDE SEQUENCE [LARGE SCALE GENOMIC DNA]</scope>
</reference>
<organism evidence="10 11">
    <name type="scientific">Candidatus Uhrbacteria bacterium RIFCSPHIGHO2_12_FULL_54_23</name>
    <dbReference type="NCBI Taxonomy" id="1802397"/>
    <lineage>
        <taxon>Bacteria</taxon>
        <taxon>Candidatus Uhriibacteriota</taxon>
    </lineage>
</organism>
<dbReference type="Pfam" id="PF00416">
    <property type="entry name" value="Ribosomal_S13"/>
    <property type="match status" value="1"/>
</dbReference>
<dbReference type="GO" id="GO:0019843">
    <property type="term" value="F:rRNA binding"/>
    <property type="evidence" value="ECO:0007669"/>
    <property type="project" value="UniProtKB-UniRule"/>
</dbReference>
<dbReference type="Proteomes" id="UP000176604">
    <property type="component" value="Unassembled WGS sequence"/>
</dbReference>
<dbReference type="InterPro" id="IPR001892">
    <property type="entry name" value="Ribosomal_uS13"/>
</dbReference>
<dbReference type="PANTHER" id="PTHR10871:SF1">
    <property type="entry name" value="SMALL RIBOSOMAL SUBUNIT PROTEIN US13M"/>
    <property type="match status" value="1"/>
</dbReference>
<feature type="region of interest" description="Disordered" evidence="9">
    <location>
        <begin position="87"/>
        <end position="129"/>
    </location>
</feature>
<evidence type="ECO:0000256" key="5">
    <source>
        <dbReference type="ARBA" id="ARBA00023274"/>
    </source>
</evidence>
<dbReference type="FunFam" id="1.10.8.50:FF:000001">
    <property type="entry name" value="30S ribosomal protein S13"/>
    <property type="match status" value="1"/>
</dbReference>
<name>A0A1F7UML1_9BACT</name>
<dbReference type="STRING" id="1802397.A3J43_00330"/>
<dbReference type="PROSITE" id="PS50159">
    <property type="entry name" value="RIBOSOMAL_S13_2"/>
    <property type="match status" value="1"/>
</dbReference>
<dbReference type="AlphaFoldDB" id="A0A1F7UML1"/>
<gene>
    <name evidence="7" type="primary">rpsM</name>
    <name evidence="10" type="ORF">A3J43_00330</name>
</gene>
<keyword evidence="7" id="KW-0820">tRNA-binding</keyword>
<sequence>MARIAGVTLPPQKRIDIGLSYIYGIGRPLAVKILAATQVDPSVRVKDLPESDVGRLREYIEKQYKVEGDLKREVMLNIKRLKEIGSYRGTRHTKNLPSRGQRTKTNSRTVRGNVRRTMGSGKKPTSQKT</sequence>
<evidence type="ECO:0000256" key="8">
    <source>
        <dbReference type="RuleBase" id="RU003830"/>
    </source>
</evidence>
<protein>
    <recommendedName>
        <fullName evidence="6 7">Small ribosomal subunit protein uS13</fullName>
    </recommendedName>
</protein>
<keyword evidence="2 7" id="KW-0699">rRNA-binding</keyword>
<comment type="function">
    <text evidence="7">Located at the top of the head of the 30S subunit, it contacts several helices of the 16S rRNA. In the 70S ribosome it contacts the 23S rRNA (bridge B1a) and protein L5 of the 50S subunit (bridge B1b), connecting the 2 subunits; these bridges are implicated in subunit movement. Contacts the tRNAs in the A and P-sites.</text>
</comment>
<dbReference type="GO" id="GO:0003735">
    <property type="term" value="F:structural constituent of ribosome"/>
    <property type="evidence" value="ECO:0007669"/>
    <property type="project" value="InterPro"/>
</dbReference>
<dbReference type="InterPro" id="IPR019980">
    <property type="entry name" value="Ribosomal_uS13_bac-type"/>
</dbReference>
<proteinExistence type="inferred from homology"/>
<feature type="compositionally biased region" description="Polar residues" evidence="9">
    <location>
        <begin position="95"/>
        <end position="110"/>
    </location>
</feature>
<evidence type="ECO:0000256" key="3">
    <source>
        <dbReference type="ARBA" id="ARBA00022884"/>
    </source>
</evidence>
<dbReference type="GO" id="GO:0015935">
    <property type="term" value="C:small ribosomal subunit"/>
    <property type="evidence" value="ECO:0007669"/>
    <property type="project" value="TreeGrafter"/>
</dbReference>
<keyword evidence="4 7" id="KW-0689">Ribosomal protein</keyword>
<keyword evidence="3 7" id="KW-0694">RNA-binding</keyword>
<comment type="subunit">
    <text evidence="7">Part of the 30S ribosomal subunit. Forms a loose heterodimer with protein S19. Forms two bridges to the 50S subunit in the 70S ribosome.</text>
</comment>
<dbReference type="Gene3D" id="4.10.910.10">
    <property type="entry name" value="30s ribosomal protein s13, domain 2"/>
    <property type="match status" value="1"/>
</dbReference>
<evidence type="ECO:0000256" key="9">
    <source>
        <dbReference type="SAM" id="MobiDB-lite"/>
    </source>
</evidence>
<evidence type="ECO:0000313" key="11">
    <source>
        <dbReference type="Proteomes" id="UP000176604"/>
    </source>
</evidence>
<dbReference type="GO" id="GO:0000049">
    <property type="term" value="F:tRNA binding"/>
    <property type="evidence" value="ECO:0007669"/>
    <property type="project" value="UniProtKB-UniRule"/>
</dbReference>
<dbReference type="SUPFAM" id="SSF46946">
    <property type="entry name" value="S13-like H2TH domain"/>
    <property type="match status" value="1"/>
</dbReference>
<evidence type="ECO:0000256" key="1">
    <source>
        <dbReference type="ARBA" id="ARBA00008080"/>
    </source>
</evidence>
<dbReference type="Gene3D" id="1.10.8.50">
    <property type="match status" value="1"/>
</dbReference>
<evidence type="ECO:0000256" key="7">
    <source>
        <dbReference type="HAMAP-Rule" id="MF_01315"/>
    </source>
</evidence>
<evidence type="ECO:0000313" key="10">
    <source>
        <dbReference type="EMBL" id="OGL79526.1"/>
    </source>
</evidence>
<comment type="caution">
    <text evidence="10">The sequence shown here is derived from an EMBL/GenBank/DDBJ whole genome shotgun (WGS) entry which is preliminary data.</text>
</comment>
<evidence type="ECO:0000256" key="6">
    <source>
        <dbReference type="ARBA" id="ARBA00035166"/>
    </source>
</evidence>
<dbReference type="GO" id="GO:0005829">
    <property type="term" value="C:cytosol"/>
    <property type="evidence" value="ECO:0007669"/>
    <property type="project" value="TreeGrafter"/>
</dbReference>
<dbReference type="EMBL" id="MGEF01000006">
    <property type="protein sequence ID" value="OGL79526.1"/>
    <property type="molecule type" value="Genomic_DNA"/>
</dbReference>
<dbReference type="NCBIfam" id="TIGR03631">
    <property type="entry name" value="uS13_bact"/>
    <property type="match status" value="1"/>
</dbReference>
<evidence type="ECO:0000256" key="4">
    <source>
        <dbReference type="ARBA" id="ARBA00022980"/>
    </source>
</evidence>
<dbReference type="InterPro" id="IPR027437">
    <property type="entry name" value="Rbsml_uS13_C"/>
</dbReference>
<dbReference type="InterPro" id="IPR010979">
    <property type="entry name" value="Ribosomal_uS13-like_H2TH"/>
</dbReference>
<keyword evidence="5 7" id="KW-0687">Ribonucleoprotein</keyword>
<dbReference type="GO" id="GO:0006412">
    <property type="term" value="P:translation"/>
    <property type="evidence" value="ECO:0007669"/>
    <property type="project" value="UniProtKB-UniRule"/>
</dbReference>